<dbReference type="EMBL" id="BKAR01000002">
    <property type="protein sequence ID" value="GEP83619.1"/>
    <property type="molecule type" value="Genomic_DNA"/>
</dbReference>
<dbReference type="OrthoDB" id="306887at2"/>
<reference evidence="1 2" key="1">
    <citation type="submission" date="2019-07" db="EMBL/GenBank/DDBJ databases">
        <title>Whole genome shotgun sequence of Staphylococcus piscifermentans NBRC 109625.</title>
        <authorList>
            <person name="Hosoyama A."/>
            <person name="Uohara A."/>
            <person name="Ohji S."/>
            <person name="Ichikawa N."/>
        </authorList>
    </citation>
    <scope>NUCLEOTIDE SEQUENCE [LARGE SCALE GENOMIC DNA]</scope>
    <source>
        <strain evidence="1 2">NBRC 109625</strain>
    </source>
</reference>
<name>A0A239TGP3_9STAP</name>
<dbReference type="Proteomes" id="UP000321736">
    <property type="component" value="Unassembled WGS sequence"/>
</dbReference>
<protein>
    <submittedName>
        <fullName evidence="1">Uncharacterized protein</fullName>
    </submittedName>
</protein>
<dbReference type="AlphaFoldDB" id="A0A239TGP3"/>
<proteinExistence type="predicted"/>
<dbReference type="RefSeq" id="WP_095102823.1">
    <property type="nucleotide sequence ID" value="NZ_BKAR01000002.1"/>
</dbReference>
<organism evidence="1 2">
    <name type="scientific">Staphylococcus piscifermentans</name>
    <dbReference type="NCBI Taxonomy" id="70258"/>
    <lineage>
        <taxon>Bacteria</taxon>
        <taxon>Bacillati</taxon>
        <taxon>Bacillota</taxon>
        <taxon>Bacilli</taxon>
        <taxon>Bacillales</taxon>
        <taxon>Staphylococcaceae</taxon>
        <taxon>Staphylococcus</taxon>
    </lineage>
</organism>
<comment type="caution">
    <text evidence="1">The sequence shown here is derived from an EMBL/GenBank/DDBJ whole genome shotgun (WGS) entry which is preliminary data.</text>
</comment>
<sequence length="259" mass="28722">MSKQEKLALDVIEKSMNLPYVKVNRDEFLIRTFQGSKHSASEILEKGPLDLFSKSELDKKANKVINSNVLKSSSASFAAGIPGGFAMAATIPADLIQFYGFTLKLAQEISYIYGYDSLFDENEELTDEAHDTLILYLGIMFGVTAAGSSIRIASQKASQQALKSIPGKALTKTFYYPILKKVLKVFGVKLTKDSFSKAVSKTIPFVGGAVSGGLNYASMKPMARRLRDELRKDRDNYSKEDYENDLKILNITEDDLIIE</sequence>
<accession>A0A239TGP3</accession>
<evidence type="ECO:0000313" key="1">
    <source>
        <dbReference type="EMBL" id="GEP83619.1"/>
    </source>
</evidence>
<gene>
    <name evidence="1" type="ORF">SPI02_02040</name>
</gene>
<keyword evidence="2" id="KW-1185">Reference proteome</keyword>
<evidence type="ECO:0000313" key="2">
    <source>
        <dbReference type="Proteomes" id="UP000321736"/>
    </source>
</evidence>